<gene>
    <name evidence="1" type="ORF">LCGC14_1077540</name>
</gene>
<dbReference type="EMBL" id="LAZR01004695">
    <property type="protein sequence ID" value="KKN06414.1"/>
    <property type="molecule type" value="Genomic_DNA"/>
</dbReference>
<reference evidence="1" key="1">
    <citation type="journal article" date="2015" name="Nature">
        <title>Complex archaea that bridge the gap between prokaryotes and eukaryotes.</title>
        <authorList>
            <person name="Spang A."/>
            <person name="Saw J.H."/>
            <person name="Jorgensen S.L."/>
            <person name="Zaremba-Niedzwiedzka K."/>
            <person name="Martijn J."/>
            <person name="Lind A.E."/>
            <person name="van Eijk R."/>
            <person name="Schleper C."/>
            <person name="Guy L."/>
            <person name="Ettema T.J."/>
        </authorList>
    </citation>
    <scope>NUCLEOTIDE SEQUENCE</scope>
</reference>
<accession>A0A0F9ML35</accession>
<comment type="caution">
    <text evidence="1">The sequence shown here is derived from an EMBL/GenBank/DDBJ whole genome shotgun (WGS) entry which is preliminary data.</text>
</comment>
<name>A0A0F9ML35_9ZZZZ</name>
<dbReference type="Pfam" id="PF14395">
    <property type="entry name" value="COOH-NH2_lig"/>
    <property type="match status" value="1"/>
</dbReference>
<protein>
    <submittedName>
        <fullName evidence="1">Uncharacterized protein</fullName>
    </submittedName>
</protein>
<proteinExistence type="predicted"/>
<sequence length="471" mass="54062">MIFVEDTPTYERYALGYMQDKTSIRILNAQDLERHLIYYPFTYPCLVGFYTTINREGRMISHVKIGRTKSNMKFRIKVSPSMGKDTSPLGSIENRLIRIPLKLREEFGLEPGLFLCLNGKDEEQIALQVSTAYAIDALKDGESVCVNKDTHALLDLNPVSSIRPADDILIGCDPEFFIVNKTTGFNVSASHFFPSYGEVGSDCGLAEIRPRPSLKEKGVSDELYKLMAQAHKHISDRVLFRKYDLRMVAASHCNNASAGYHIHFGLPQFMLQNTHALLGNIVSILDYYVGIPAVLPEGNEDFYRRSRRFSHYGKPGDFRHNMMTLEYRVPGGHLLRHPILSSGILSIGIVVMKDILSRLNAHSDRFRKKIWFRDYKDLRQLYPNLPDRNIVYDSVVSETMNKAMSHIDAVLNDLSMMIGFKDNQEQIINYFDYILNYAHKKARFNENIELNWRLPSNEEQQREMAVLQSSI</sequence>
<evidence type="ECO:0000313" key="1">
    <source>
        <dbReference type="EMBL" id="KKN06414.1"/>
    </source>
</evidence>
<dbReference type="AlphaFoldDB" id="A0A0F9ML35"/>
<dbReference type="InterPro" id="IPR025681">
    <property type="entry name" value="COOH-NH2_lig"/>
</dbReference>
<organism evidence="1">
    <name type="scientific">marine sediment metagenome</name>
    <dbReference type="NCBI Taxonomy" id="412755"/>
    <lineage>
        <taxon>unclassified sequences</taxon>
        <taxon>metagenomes</taxon>
        <taxon>ecological metagenomes</taxon>
    </lineage>
</organism>